<dbReference type="Proteomes" id="UP000249902">
    <property type="component" value="Unassembled WGS sequence"/>
</dbReference>
<dbReference type="GO" id="GO:0006313">
    <property type="term" value="P:DNA transposition"/>
    <property type="evidence" value="ECO:0007669"/>
    <property type="project" value="InterPro"/>
</dbReference>
<organism evidence="3 4">
    <name type="scientific">Capnocytophaga sputigena</name>
    <dbReference type="NCBI Taxonomy" id="1019"/>
    <lineage>
        <taxon>Bacteria</taxon>
        <taxon>Pseudomonadati</taxon>
        <taxon>Bacteroidota</taxon>
        <taxon>Flavobacteriia</taxon>
        <taxon>Flavobacteriales</taxon>
        <taxon>Flavobacteriaceae</taxon>
        <taxon>Capnocytophaga</taxon>
    </lineage>
</organism>
<name>A0AAX2IEV7_CAPSP</name>
<feature type="domain" description="Insertion element IS402-like" evidence="2">
    <location>
        <begin position="23"/>
        <end position="91"/>
    </location>
</feature>
<dbReference type="EMBL" id="UAVP01000011">
    <property type="protein sequence ID" value="SQA76600.1"/>
    <property type="molecule type" value="Genomic_DNA"/>
</dbReference>
<dbReference type="InterPro" id="IPR002559">
    <property type="entry name" value="Transposase_11"/>
</dbReference>
<accession>A0AAX2IEV7</accession>
<comment type="caution">
    <text evidence="3">The sequence shown here is derived from an EMBL/GenBank/DDBJ whole genome shotgun (WGS) entry which is preliminary data.</text>
</comment>
<dbReference type="InterPro" id="IPR025161">
    <property type="entry name" value="IS402-like_dom"/>
</dbReference>
<feature type="domain" description="Transposase IS4-like" evidence="1">
    <location>
        <begin position="112"/>
        <end position="265"/>
    </location>
</feature>
<sequence length="291" mass="33969">MFEKKHQNSGTLGKDKINNWIIPFLSVGKRGFKSNFDLASIFLLILKRLKTGVQWRELPIESYFEKGEISWQNVYYYFNKWSKDGSFQRVWLNLLSKKKRKLDMSCVQLEGSHTRCRQKGESAGYQARKKAVTTNSIFLCDNKGQMIAMGSPKAGNYNDLYEIEEVLKEILALLEEAGIEHKGLFLNADTGFDSKSLREFLESKEIIANIKPNPRNGEQADVYFDEELYKNRFKIEQANGWLDGYKGLIMRYEYLDITWIRMLLLGFISKFLKKFKHVCGHNFFFAKIILT</sequence>
<dbReference type="RefSeq" id="WP_002678186.1">
    <property type="nucleotide sequence ID" value="NZ_CP022385.1"/>
</dbReference>
<evidence type="ECO:0000313" key="3">
    <source>
        <dbReference type="EMBL" id="SQA76600.1"/>
    </source>
</evidence>
<gene>
    <name evidence="3" type="ORF">NCTC11653_02528</name>
</gene>
<dbReference type="GO" id="GO:0004803">
    <property type="term" value="F:transposase activity"/>
    <property type="evidence" value="ECO:0007669"/>
    <property type="project" value="InterPro"/>
</dbReference>
<evidence type="ECO:0008006" key="5">
    <source>
        <dbReference type="Google" id="ProtNLM"/>
    </source>
</evidence>
<proteinExistence type="predicted"/>
<reference evidence="3 4" key="1">
    <citation type="submission" date="2018-06" db="EMBL/GenBank/DDBJ databases">
        <authorList>
            <consortium name="Pathogen Informatics"/>
            <person name="Doyle S."/>
        </authorList>
    </citation>
    <scope>NUCLEOTIDE SEQUENCE [LARGE SCALE GENOMIC DNA]</scope>
    <source>
        <strain evidence="3 4">NCTC11653</strain>
    </source>
</reference>
<evidence type="ECO:0000313" key="4">
    <source>
        <dbReference type="Proteomes" id="UP000249902"/>
    </source>
</evidence>
<protein>
    <recommendedName>
        <fullName evidence="5">Transposase</fullName>
    </recommendedName>
</protein>
<dbReference type="AlphaFoldDB" id="A0AAX2IEV7"/>
<dbReference type="GO" id="GO:0003677">
    <property type="term" value="F:DNA binding"/>
    <property type="evidence" value="ECO:0007669"/>
    <property type="project" value="InterPro"/>
</dbReference>
<dbReference type="PANTHER" id="PTHR30007:SF0">
    <property type="entry name" value="TRANSPOSASE"/>
    <property type="match status" value="1"/>
</dbReference>
<dbReference type="Pfam" id="PF01609">
    <property type="entry name" value="DDE_Tnp_1"/>
    <property type="match status" value="1"/>
</dbReference>
<dbReference type="PANTHER" id="PTHR30007">
    <property type="entry name" value="PHP DOMAIN PROTEIN"/>
    <property type="match status" value="1"/>
</dbReference>
<dbReference type="Pfam" id="PF13340">
    <property type="entry name" value="DUF4096"/>
    <property type="match status" value="1"/>
</dbReference>
<evidence type="ECO:0000259" key="2">
    <source>
        <dbReference type="Pfam" id="PF13340"/>
    </source>
</evidence>
<evidence type="ECO:0000259" key="1">
    <source>
        <dbReference type="Pfam" id="PF01609"/>
    </source>
</evidence>